<name>A0A5N6FQF1_PETAA</name>
<organism evidence="1">
    <name type="scientific">Petromyces alliaceus</name>
    <name type="common">Aspergillus alliaceus</name>
    <dbReference type="NCBI Taxonomy" id="209559"/>
    <lineage>
        <taxon>Eukaryota</taxon>
        <taxon>Fungi</taxon>
        <taxon>Dikarya</taxon>
        <taxon>Ascomycota</taxon>
        <taxon>Pezizomycotina</taxon>
        <taxon>Eurotiomycetes</taxon>
        <taxon>Eurotiomycetidae</taxon>
        <taxon>Eurotiales</taxon>
        <taxon>Aspergillaceae</taxon>
        <taxon>Aspergillus</taxon>
        <taxon>Aspergillus subgen. Circumdati</taxon>
    </lineage>
</organism>
<dbReference type="AlphaFoldDB" id="A0A5N6FQF1"/>
<protein>
    <submittedName>
        <fullName evidence="1">Uncharacterized protein</fullName>
    </submittedName>
</protein>
<gene>
    <name evidence="1" type="ORF">BDV23DRAFT_143046</name>
</gene>
<proteinExistence type="predicted"/>
<sequence>MLLILLLACIPLEDPSASGFANSEYFDRLSACWEFFMIPWIFVGCDFLFVVEVQYYEWGPLEHRNAGGPSVSKLLVINKGALISPLAKLICIYLCPPFI</sequence>
<dbReference type="Proteomes" id="UP000326877">
    <property type="component" value="Unassembled WGS sequence"/>
</dbReference>
<evidence type="ECO:0000313" key="1">
    <source>
        <dbReference type="EMBL" id="KAE8396571.1"/>
    </source>
</evidence>
<dbReference type="EMBL" id="ML735214">
    <property type="protein sequence ID" value="KAE8396571.1"/>
    <property type="molecule type" value="Genomic_DNA"/>
</dbReference>
<accession>A0A5N7CQU6</accession>
<reference evidence="1" key="1">
    <citation type="submission" date="2019-04" db="EMBL/GenBank/DDBJ databases">
        <title>Friends and foes A comparative genomics studyof 23 Aspergillus species from section Flavi.</title>
        <authorList>
            <consortium name="DOE Joint Genome Institute"/>
            <person name="Kjaerbolling I."/>
            <person name="Vesth T."/>
            <person name="Frisvad J.C."/>
            <person name="Nybo J.L."/>
            <person name="Theobald S."/>
            <person name="Kildgaard S."/>
            <person name="Isbrandt T."/>
            <person name="Kuo A."/>
            <person name="Sato A."/>
            <person name="Lyhne E.K."/>
            <person name="Kogle M.E."/>
            <person name="Wiebenga A."/>
            <person name="Kun R.S."/>
            <person name="Lubbers R.J."/>
            <person name="Makela M.R."/>
            <person name="Barry K."/>
            <person name="Chovatia M."/>
            <person name="Clum A."/>
            <person name="Daum C."/>
            <person name="Haridas S."/>
            <person name="He G."/>
            <person name="LaButti K."/>
            <person name="Lipzen A."/>
            <person name="Mondo S."/>
            <person name="Riley R."/>
            <person name="Salamov A."/>
            <person name="Simmons B.A."/>
            <person name="Magnuson J.K."/>
            <person name="Henrissat B."/>
            <person name="Mortensen U.H."/>
            <person name="Larsen T.O."/>
            <person name="Devries R.P."/>
            <person name="Grigoriev I.V."/>
            <person name="Machida M."/>
            <person name="Baker S.E."/>
            <person name="Andersen M.R."/>
        </authorList>
    </citation>
    <scope>NUCLEOTIDE SEQUENCE [LARGE SCALE GENOMIC DNA]</scope>
    <source>
        <strain evidence="1">IBT 14317</strain>
    </source>
</reference>
<accession>A0A5N6FQF1</accession>